<dbReference type="AlphaFoldDB" id="A0A916K9B0"/>
<proteinExistence type="predicted"/>
<accession>A0A916K9B0</accession>
<sequence length="153" mass="17230">MNFMHPDDRTLQRYLNKHSDELMSKRIALHLRGCPDCRRRLDAFVEMELVLEDMPLLEAPGGLPDRVMAALRTERMTAESASVPRQETAGKKTFWRAELANGLVATAATFLFIYSGAMGKLISLDAQELEAGVRSGTRFVYQTIELLSKQLLT</sequence>
<gene>
    <name evidence="1" type="ORF">PAESOLCIP111_06494</name>
</gene>
<evidence type="ECO:0000313" key="1">
    <source>
        <dbReference type="EMBL" id="CAG7652272.1"/>
    </source>
</evidence>
<reference evidence="1" key="1">
    <citation type="submission" date="2021-06" db="EMBL/GenBank/DDBJ databases">
        <authorList>
            <person name="Criscuolo A."/>
        </authorList>
    </citation>
    <scope>NUCLEOTIDE SEQUENCE</scope>
    <source>
        <strain evidence="1">CIP111600</strain>
    </source>
</reference>
<protein>
    <recommendedName>
        <fullName evidence="3">Zinc-finger domain-containing protein</fullName>
    </recommendedName>
</protein>
<dbReference type="Proteomes" id="UP000693672">
    <property type="component" value="Unassembled WGS sequence"/>
</dbReference>
<keyword evidence="2" id="KW-1185">Reference proteome</keyword>
<organism evidence="1 2">
    <name type="scientific">Paenibacillus solanacearum</name>
    <dbReference type="NCBI Taxonomy" id="2048548"/>
    <lineage>
        <taxon>Bacteria</taxon>
        <taxon>Bacillati</taxon>
        <taxon>Bacillota</taxon>
        <taxon>Bacilli</taxon>
        <taxon>Bacillales</taxon>
        <taxon>Paenibacillaceae</taxon>
        <taxon>Paenibacillus</taxon>
    </lineage>
</organism>
<evidence type="ECO:0008006" key="3">
    <source>
        <dbReference type="Google" id="ProtNLM"/>
    </source>
</evidence>
<dbReference type="EMBL" id="CAJVAS010000068">
    <property type="protein sequence ID" value="CAG7652272.1"/>
    <property type="molecule type" value="Genomic_DNA"/>
</dbReference>
<name>A0A916K9B0_9BACL</name>
<comment type="caution">
    <text evidence="1">The sequence shown here is derived from an EMBL/GenBank/DDBJ whole genome shotgun (WGS) entry which is preliminary data.</text>
</comment>
<evidence type="ECO:0000313" key="2">
    <source>
        <dbReference type="Proteomes" id="UP000693672"/>
    </source>
</evidence>